<dbReference type="SUPFAM" id="SSF55846">
    <property type="entry name" value="N-acetylmuramoyl-L-alanine amidase-like"/>
    <property type="match status" value="1"/>
</dbReference>
<protein>
    <recommendedName>
        <fullName evidence="2">N-acetylmuramoyl-L-alanine amidase</fullName>
        <ecNumber evidence="2">3.5.1.28</ecNumber>
    </recommendedName>
</protein>
<dbReference type="PROSITE" id="PS51781">
    <property type="entry name" value="SH3B"/>
    <property type="match status" value="1"/>
</dbReference>
<dbReference type="Pfam" id="PF08239">
    <property type="entry name" value="SH3_3"/>
    <property type="match status" value="1"/>
</dbReference>
<accession>A0ABX5CWC9</accession>
<dbReference type="PANTHER" id="PTHR30417:SF1">
    <property type="entry name" value="N-ACETYLMURAMOYL-L-ALANINE AMIDASE AMID"/>
    <property type="match status" value="1"/>
</dbReference>
<reference evidence="7" key="1">
    <citation type="journal article" date="2020" name="Int. J. Syst. Evol. Microbiol.">
        <title>Alteromonas alba sp. nov., a marine bacterium isolated from the seawater of the West Pacific Ocean.</title>
        <authorList>
            <person name="Sun C."/>
            <person name="Wu Y.-H."/>
            <person name="Xamxidin M."/>
            <person name="Cheng H."/>
            <person name="Xu X.-W."/>
        </authorList>
    </citation>
    <scope>NUCLEOTIDE SEQUENCE [LARGE SCALE GENOMIC DNA]</scope>
    <source>
        <strain evidence="7">9a2</strain>
    </source>
</reference>
<dbReference type="RefSeq" id="WP_105929491.1">
    <property type="nucleotide sequence ID" value="NZ_PVNO01000002.1"/>
</dbReference>
<dbReference type="InterPro" id="IPR051206">
    <property type="entry name" value="NAMLAA_amidase_2"/>
</dbReference>
<sequence>MPLSTLPKTSLRLTEHRLLGENVSFQLSPNTSGPFESNAPDTIVVHFTAGSSLQSSVDVLTSADSGVSAHFVIGRNGDIVQLLPTNQIAWHAGVSAYAGRTDLNRYSIGIELDNAGQLKPRDDGLFESWFGKRYDKSETIEALHPNQSVMGYWHKYTDIQIAKTASLCRLLCAHYPISTLVGHEEIAPSRKVDPGPAFPIEALRKLLMLGAYEQESQSHKDNLTNEIAVRQETHERSENTVHNKKGRVASVSANTLNVRKGPSASFALVDNTVQKGEVLKILETQGEWAKVSFTKIGWVNTQYINEISERLPFEG</sequence>
<dbReference type="InterPro" id="IPR002502">
    <property type="entry name" value="Amidase_domain"/>
</dbReference>
<dbReference type="Gene3D" id="3.40.80.10">
    <property type="entry name" value="Peptidoglycan recognition protein-like"/>
    <property type="match status" value="1"/>
</dbReference>
<dbReference type="EC" id="3.5.1.28" evidence="2"/>
<keyword evidence="4" id="KW-0961">Cell wall biogenesis/degradation</keyword>
<dbReference type="EMBL" id="PVNO01000002">
    <property type="protein sequence ID" value="PRO70591.1"/>
    <property type="molecule type" value="Genomic_DNA"/>
</dbReference>
<dbReference type="InterPro" id="IPR036505">
    <property type="entry name" value="Amidase/PGRP_sf"/>
</dbReference>
<dbReference type="Gene3D" id="2.30.30.40">
    <property type="entry name" value="SH3 Domains"/>
    <property type="match status" value="1"/>
</dbReference>
<feature type="domain" description="SH3b" evidence="5">
    <location>
        <begin position="246"/>
        <end position="308"/>
    </location>
</feature>
<evidence type="ECO:0000256" key="2">
    <source>
        <dbReference type="ARBA" id="ARBA00011901"/>
    </source>
</evidence>
<evidence type="ECO:0000256" key="3">
    <source>
        <dbReference type="ARBA" id="ARBA00022801"/>
    </source>
</evidence>
<dbReference type="SMART" id="SM00644">
    <property type="entry name" value="Ami_2"/>
    <property type="match status" value="1"/>
</dbReference>
<dbReference type="CDD" id="cd06583">
    <property type="entry name" value="PGRP"/>
    <property type="match status" value="1"/>
</dbReference>
<comment type="caution">
    <text evidence="6">The sequence shown here is derived from an EMBL/GenBank/DDBJ whole genome shotgun (WGS) entry which is preliminary data.</text>
</comment>
<dbReference type="PANTHER" id="PTHR30417">
    <property type="entry name" value="N-ACETYLMURAMOYL-L-ALANINE AMIDASE AMID"/>
    <property type="match status" value="1"/>
</dbReference>
<evidence type="ECO:0000259" key="5">
    <source>
        <dbReference type="PROSITE" id="PS51781"/>
    </source>
</evidence>
<dbReference type="InterPro" id="IPR003646">
    <property type="entry name" value="SH3-like_bac-type"/>
</dbReference>
<dbReference type="Proteomes" id="UP000239539">
    <property type="component" value="Unassembled WGS sequence"/>
</dbReference>
<keyword evidence="7" id="KW-1185">Reference proteome</keyword>
<evidence type="ECO:0000313" key="7">
    <source>
        <dbReference type="Proteomes" id="UP000239539"/>
    </source>
</evidence>
<comment type="catalytic activity">
    <reaction evidence="1">
        <text>Hydrolyzes the link between N-acetylmuramoyl residues and L-amino acid residues in certain cell-wall glycopeptides.</text>
        <dbReference type="EC" id="3.5.1.28"/>
    </reaction>
</comment>
<evidence type="ECO:0000256" key="1">
    <source>
        <dbReference type="ARBA" id="ARBA00001561"/>
    </source>
</evidence>
<organism evidence="6 7">
    <name type="scientific">Alteromonas gracilis</name>
    <dbReference type="NCBI Taxonomy" id="1479524"/>
    <lineage>
        <taxon>Bacteria</taxon>
        <taxon>Pseudomonadati</taxon>
        <taxon>Pseudomonadota</taxon>
        <taxon>Gammaproteobacteria</taxon>
        <taxon>Alteromonadales</taxon>
        <taxon>Alteromonadaceae</taxon>
        <taxon>Alteromonas/Salinimonas group</taxon>
        <taxon>Alteromonas</taxon>
    </lineage>
</organism>
<dbReference type="SMART" id="SM00287">
    <property type="entry name" value="SH3b"/>
    <property type="match status" value="1"/>
</dbReference>
<evidence type="ECO:0000256" key="4">
    <source>
        <dbReference type="ARBA" id="ARBA00023316"/>
    </source>
</evidence>
<gene>
    <name evidence="6" type="ORF">C6Y39_01110</name>
</gene>
<dbReference type="Pfam" id="PF01510">
    <property type="entry name" value="Amidase_2"/>
    <property type="match status" value="1"/>
</dbReference>
<proteinExistence type="predicted"/>
<keyword evidence="3" id="KW-0378">Hydrolase</keyword>
<name>A0ABX5CWC9_9ALTE</name>
<evidence type="ECO:0000313" key="6">
    <source>
        <dbReference type="EMBL" id="PRO70591.1"/>
    </source>
</evidence>